<gene>
    <name evidence="3" type="primary">LOC106809030</name>
</gene>
<protein>
    <submittedName>
        <fullName evidence="3">RWD domain-containing protein 2B-like</fullName>
    </submittedName>
</protein>
<reference evidence="3" key="1">
    <citation type="submission" date="2025-08" db="UniProtKB">
        <authorList>
            <consortium name="RefSeq"/>
        </authorList>
    </citation>
    <scope>IDENTIFICATION</scope>
</reference>
<sequence length="299" mass="34479">MAEEKSDSADWDPCANLHLQLAEIEMLESMFPNPGEFEFSDPAAVADCQQVAAGETLPYALPGLEFYVRLKLERVEKPLELLVSFPHEYPSRAPPEFYARWSPLANDKHRQLNEDLRAHAGATYERDLCVVQTTQWLQEHAPAYLSVAIRVDAAAARTRGPVAFKRLWIYSHHIYSKVKRRDMLDLASELRLTGFTLPGKPGVVCVEGCCADVDDFWSRVRNWTWKRISAKREETCAVTGYDDVDRLRKFENFEEKAFNVRKQYSREFTQDLGLFYKFLEEKDLGFVFKDFFGVDGKQS</sequence>
<evidence type="ECO:0000313" key="2">
    <source>
        <dbReference type="Proteomes" id="UP000695022"/>
    </source>
</evidence>
<dbReference type="Proteomes" id="UP000695022">
    <property type="component" value="Unplaced"/>
</dbReference>
<proteinExistence type="predicted"/>
<dbReference type="Gene3D" id="3.10.110.10">
    <property type="entry name" value="Ubiquitin Conjugating Enzyme"/>
    <property type="match status" value="1"/>
</dbReference>
<dbReference type="Pfam" id="PF06544">
    <property type="entry name" value="Prp3_C"/>
    <property type="match status" value="1"/>
</dbReference>
<dbReference type="PIRSF" id="PIRSF038021">
    <property type="entry name" value="UCP038021_RWDD2"/>
    <property type="match status" value="1"/>
</dbReference>
<evidence type="ECO:0000313" key="3">
    <source>
        <dbReference type="RefSeq" id="XP_014667460.1"/>
    </source>
</evidence>
<dbReference type="GeneID" id="106809030"/>
<keyword evidence="2" id="KW-1185">Reference proteome</keyword>
<dbReference type="RefSeq" id="XP_014667460.1">
    <property type="nucleotide sequence ID" value="XM_014811974.1"/>
</dbReference>
<accession>A0ABM1E5I9</accession>
<dbReference type="CDD" id="cd23829">
    <property type="entry name" value="RWD_RWDD2"/>
    <property type="match status" value="1"/>
</dbReference>
<dbReference type="SUPFAM" id="SSF54495">
    <property type="entry name" value="UBC-like"/>
    <property type="match status" value="1"/>
</dbReference>
<dbReference type="InterPro" id="IPR059181">
    <property type="entry name" value="RWDD2A-B_C"/>
</dbReference>
<dbReference type="CDD" id="cd24163">
    <property type="entry name" value="RWDD2_C"/>
    <property type="match status" value="1"/>
</dbReference>
<dbReference type="PANTHER" id="PTHR15955">
    <property type="entry name" value="RWD DOMAIN CONTAINING PROTEIN 2"/>
    <property type="match status" value="1"/>
</dbReference>
<dbReference type="InterPro" id="IPR006575">
    <property type="entry name" value="RWD_dom"/>
</dbReference>
<dbReference type="Pfam" id="PF05773">
    <property type="entry name" value="RWD"/>
    <property type="match status" value="1"/>
</dbReference>
<dbReference type="PANTHER" id="PTHR15955:SF8">
    <property type="entry name" value="RWD DOMAIN-CONTAINING PROTEIN 2B-RELATED"/>
    <property type="match status" value="1"/>
</dbReference>
<dbReference type="InterPro" id="IPR017359">
    <property type="entry name" value="Phi-like"/>
</dbReference>
<dbReference type="InterPro" id="IPR016135">
    <property type="entry name" value="UBQ-conjugating_enzyme/RWD"/>
</dbReference>
<dbReference type="PROSITE" id="PS50908">
    <property type="entry name" value="RWD"/>
    <property type="match status" value="1"/>
</dbReference>
<name>A0ABM1E5I9_PRICU</name>
<organism evidence="2 3">
    <name type="scientific">Priapulus caudatus</name>
    <name type="common">Priapulid worm</name>
    <dbReference type="NCBI Taxonomy" id="37621"/>
    <lineage>
        <taxon>Eukaryota</taxon>
        <taxon>Metazoa</taxon>
        <taxon>Ecdysozoa</taxon>
        <taxon>Scalidophora</taxon>
        <taxon>Priapulida</taxon>
        <taxon>Priapulimorpha</taxon>
        <taxon>Priapulimorphida</taxon>
        <taxon>Priapulidae</taxon>
        <taxon>Priapulus</taxon>
    </lineage>
</organism>
<feature type="domain" description="RWD" evidence="1">
    <location>
        <begin position="22"/>
        <end position="144"/>
    </location>
</feature>
<dbReference type="InterPro" id="IPR010541">
    <property type="entry name" value="Prp3_C"/>
</dbReference>
<evidence type="ECO:0000259" key="1">
    <source>
        <dbReference type="PROSITE" id="PS50908"/>
    </source>
</evidence>